<dbReference type="PROSITE" id="PS00449">
    <property type="entry name" value="ATPASE_A"/>
    <property type="match status" value="1"/>
</dbReference>
<accession>A0ABR7FX95</accession>
<dbReference type="InterPro" id="IPR023011">
    <property type="entry name" value="ATP_synth_F0_asu_AS"/>
</dbReference>
<evidence type="ECO:0000256" key="2">
    <source>
        <dbReference type="ARBA" id="ARBA00006810"/>
    </source>
</evidence>
<keyword evidence="14" id="KW-1185">Reference proteome</keyword>
<name>A0ABR7FX95_9FIRM</name>
<keyword evidence="5 11" id="KW-0812">Transmembrane</keyword>
<evidence type="ECO:0000256" key="4">
    <source>
        <dbReference type="ARBA" id="ARBA00022547"/>
    </source>
</evidence>
<keyword evidence="9 11" id="KW-0472">Membrane</keyword>
<dbReference type="InterPro" id="IPR035908">
    <property type="entry name" value="F0_ATP_A_sf"/>
</dbReference>
<keyword evidence="7 11" id="KW-1133">Transmembrane helix</keyword>
<feature type="transmembrane region" description="Helical" evidence="11">
    <location>
        <begin position="183"/>
        <end position="201"/>
    </location>
</feature>
<evidence type="ECO:0000256" key="12">
    <source>
        <dbReference type="RuleBase" id="RU000483"/>
    </source>
</evidence>
<evidence type="ECO:0000313" key="13">
    <source>
        <dbReference type="EMBL" id="MBC5679817.1"/>
    </source>
</evidence>
<keyword evidence="6 11" id="KW-0375">Hydrogen ion transport</keyword>
<evidence type="ECO:0000256" key="7">
    <source>
        <dbReference type="ARBA" id="ARBA00022989"/>
    </source>
</evidence>
<dbReference type="InterPro" id="IPR045082">
    <property type="entry name" value="ATP_syn_F0_a_bact/chloroplast"/>
</dbReference>
<evidence type="ECO:0000256" key="11">
    <source>
        <dbReference type="HAMAP-Rule" id="MF_01393"/>
    </source>
</evidence>
<dbReference type="InterPro" id="IPR000568">
    <property type="entry name" value="ATP_synth_F0_asu"/>
</dbReference>
<dbReference type="RefSeq" id="WP_186836074.1">
    <property type="nucleotide sequence ID" value="NZ_JACOPD010000001.1"/>
</dbReference>
<sequence length="243" mass="27083">MGVTSMTSMIACDSSFMIKSLYKFRIPGIDYDFSINTTHVALLIVSIFILVVAIIARIKINKAEASDTPGFFQNIIELIVEMLQTMVEGIMGKNANKFVNYMSTLFLFIIISNISGLFGLRPPTADYGVTLCLGLITFVLIQFNGIKKNKIRHFTALFQPIWFLFPINLIGEFAVPLSLSLRLFGNIMSGTVLMGLIYDLLNPYTIGGGALLHAYFDLFSGCIQAYVFCMLTMVYINDKIADE</sequence>
<keyword evidence="4 11" id="KW-0138">CF(0)</keyword>
<dbReference type="PRINTS" id="PR00123">
    <property type="entry name" value="ATPASEA"/>
</dbReference>
<feature type="transmembrane region" description="Helical" evidence="11">
    <location>
        <begin position="40"/>
        <end position="58"/>
    </location>
</feature>
<dbReference type="PANTHER" id="PTHR42823:SF3">
    <property type="entry name" value="ATP SYNTHASE SUBUNIT A, CHLOROPLASTIC"/>
    <property type="match status" value="1"/>
</dbReference>
<evidence type="ECO:0000256" key="10">
    <source>
        <dbReference type="ARBA" id="ARBA00023310"/>
    </source>
</evidence>
<keyword evidence="10 11" id="KW-0066">ATP synthesis</keyword>
<reference evidence="13 14" key="1">
    <citation type="submission" date="2020-08" db="EMBL/GenBank/DDBJ databases">
        <title>Genome public.</title>
        <authorList>
            <person name="Liu C."/>
            <person name="Sun Q."/>
        </authorList>
    </citation>
    <scope>NUCLEOTIDE SEQUENCE [LARGE SCALE GENOMIC DNA]</scope>
    <source>
        <strain evidence="13 14">NSJ-43</strain>
    </source>
</reference>
<proteinExistence type="inferred from homology"/>
<dbReference type="Pfam" id="PF00119">
    <property type="entry name" value="ATP-synt_A"/>
    <property type="match status" value="1"/>
</dbReference>
<comment type="subcellular location">
    <subcellularLocation>
        <location evidence="11 12">Cell membrane</location>
        <topology evidence="11 12">Multi-pass membrane protein</topology>
    </subcellularLocation>
    <subcellularLocation>
        <location evidence="1">Membrane</location>
        <topology evidence="1">Multi-pass membrane protein</topology>
    </subcellularLocation>
</comment>
<evidence type="ECO:0000256" key="8">
    <source>
        <dbReference type="ARBA" id="ARBA00023065"/>
    </source>
</evidence>
<evidence type="ECO:0000256" key="6">
    <source>
        <dbReference type="ARBA" id="ARBA00022781"/>
    </source>
</evidence>
<keyword evidence="3 11" id="KW-0813">Transport</keyword>
<dbReference type="EMBL" id="JACOPD010000001">
    <property type="protein sequence ID" value="MBC5679817.1"/>
    <property type="molecule type" value="Genomic_DNA"/>
</dbReference>
<dbReference type="SUPFAM" id="SSF81336">
    <property type="entry name" value="F1F0 ATP synthase subunit A"/>
    <property type="match status" value="1"/>
</dbReference>
<comment type="function">
    <text evidence="11 12">Key component of the proton channel; it plays a direct role in the translocation of protons across the membrane.</text>
</comment>
<organism evidence="13 14">
    <name type="scientific">Lachnospira hominis</name>
    <name type="common">ex Liu et al. 2021</name>
    <dbReference type="NCBI Taxonomy" id="2763051"/>
    <lineage>
        <taxon>Bacteria</taxon>
        <taxon>Bacillati</taxon>
        <taxon>Bacillota</taxon>
        <taxon>Clostridia</taxon>
        <taxon>Lachnospirales</taxon>
        <taxon>Lachnospiraceae</taxon>
        <taxon>Lachnospira</taxon>
    </lineage>
</organism>
<feature type="transmembrane region" description="Helical" evidence="11">
    <location>
        <begin position="98"/>
        <end position="121"/>
    </location>
</feature>
<dbReference type="Gene3D" id="1.20.120.220">
    <property type="entry name" value="ATP synthase, F0 complex, subunit A"/>
    <property type="match status" value="1"/>
</dbReference>
<feature type="transmembrane region" description="Helical" evidence="11">
    <location>
        <begin position="213"/>
        <end position="236"/>
    </location>
</feature>
<dbReference type="HAMAP" id="MF_01393">
    <property type="entry name" value="ATP_synth_a_bact"/>
    <property type="match status" value="1"/>
</dbReference>
<feature type="transmembrane region" description="Helical" evidence="11">
    <location>
        <begin position="127"/>
        <end position="145"/>
    </location>
</feature>
<comment type="similarity">
    <text evidence="2 11 12">Belongs to the ATPase A chain family.</text>
</comment>
<dbReference type="CDD" id="cd00310">
    <property type="entry name" value="ATP-synt_Fo_a_6"/>
    <property type="match status" value="1"/>
</dbReference>
<dbReference type="PANTHER" id="PTHR42823">
    <property type="entry name" value="ATP SYNTHASE SUBUNIT A, CHLOROPLASTIC"/>
    <property type="match status" value="1"/>
</dbReference>
<keyword evidence="8 11" id="KW-0406">Ion transport</keyword>
<feature type="transmembrane region" description="Helical" evidence="11">
    <location>
        <begin position="157"/>
        <end position="177"/>
    </location>
</feature>
<keyword evidence="11" id="KW-1003">Cell membrane</keyword>
<evidence type="ECO:0000313" key="14">
    <source>
        <dbReference type="Proteomes" id="UP000628463"/>
    </source>
</evidence>
<evidence type="ECO:0000256" key="1">
    <source>
        <dbReference type="ARBA" id="ARBA00004141"/>
    </source>
</evidence>
<dbReference type="Proteomes" id="UP000628463">
    <property type="component" value="Unassembled WGS sequence"/>
</dbReference>
<comment type="caution">
    <text evidence="13">The sequence shown here is derived from an EMBL/GenBank/DDBJ whole genome shotgun (WGS) entry which is preliminary data.</text>
</comment>
<evidence type="ECO:0000256" key="5">
    <source>
        <dbReference type="ARBA" id="ARBA00022692"/>
    </source>
</evidence>
<protein>
    <recommendedName>
        <fullName evidence="11 12">ATP synthase subunit a</fullName>
    </recommendedName>
    <alternativeName>
        <fullName evidence="11">ATP synthase F0 sector subunit a</fullName>
    </alternativeName>
    <alternativeName>
        <fullName evidence="11">F-ATPase subunit 6</fullName>
    </alternativeName>
</protein>
<dbReference type="NCBIfam" id="TIGR01131">
    <property type="entry name" value="ATP_synt_6_or_A"/>
    <property type="match status" value="1"/>
</dbReference>
<evidence type="ECO:0000256" key="9">
    <source>
        <dbReference type="ARBA" id="ARBA00023136"/>
    </source>
</evidence>
<gene>
    <name evidence="11 13" type="primary">atpB</name>
    <name evidence="13" type="ORF">H8S01_02415</name>
</gene>
<evidence type="ECO:0000256" key="3">
    <source>
        <dbReference type="ARBA" id="ARBA00022448"/>
    </source>
</evidence>